<evidence type="ECO:0000256" key="4">
    <source>
        <dbReference type="ARBA" id="ARBA00022840"/>
    </source>
</evidence>
<gene>
    <name evidence="10" type="ORF">SAMN02745217_00345</name>
</gene>
<dbReference type="GO" id="GO:0140359">
    <property type="term" value="F:ABC-type transporter activity"/>
    <property type="evidence" value="ECO:0007669"/>
    <property type="project" value="InterPro"/>
</dbReference>
<dbReference type="AlphaFoldDB" id="A0A1M7XXS9"/>
<evidence type="ECO:0000259" key="8">
    <source>
        <dbReference type="PROSITE" id="PS50893"/>
    </source>
</evidence>
<keyword evidence="11" id="KW-1185">Reference proteome</keyword>
<dbReference type="PROSITE" id="PS50929">
    <property type="entry name" value="ABC_TM1F"/>
    <property type="match status" value="1"/>
</dbReference>
<dbReference type="InterPro" id="IPR027417">
    <property type="entry name" value="P-loop_NTPase"/>
</dbReference>
<accession>A0A1M7XXS9</accession>
<dbReference type="Gene3D" id="3.40.50.300">
    <property type="entry name" value="P-loop containing nucleotide triphosphate hydrolases"/>
    <property type="match status" value="1"/>
</dbReference>
<reference evidence="10 11" key="1">
    <citation type="submission" date="2016-12" db="EMBL/GenBank/DDBJ databases">
        <authorList>
            <person name="Song W.-J."/>
            <person name="Kurnit D.M."/>
        </authorList>
    </citation>
    <scope>NUCLEOTIDE SEQUENCE [LARGE SCALE GENOMIC DNA]</scope>
    <source>
        <strain evidence="10 11">DSM 12503</strain>
    </source>
</reference>
<feature type="transmembrane region" description="Helical" evidence="7">
    <location>
        <begin position="258"/>
        <end position="280"/>
    </location>
</feature>
<dbReference type="CDD" id="cd03228">
    <property type="entry name" value="ABCC_MRP_Like"/>
    <property type="match status" value="1"/>
</dbReference>
<dbReference type="Gene3D" id="1.20.1560.10">
    <property type="entry name" value="ABC transporter type 1, transmembrane domain"/>
    <property type="match status" value="1"/>
</dbReference>
<evidence type="ECO:0000256" key="7">
    <source>
        <dbReference type="SAM" id="Phobius"/>
    </source>
</evidence>
<evidence type="ECO:0000256" key="3">
    <source>
        <dbReference type="ARBA" id="ARBA00022741"/>
    </source>
</evidence>
<dbReference type="InterPro" id="IPR011527">
    <property type="entry name" value="ABC1_TM_dom"/>
</dbReference>
<dbReference type="PANTHER" id="PTHR24221:SF654">
    <property type="entry name" value="ATP-BINDING CASSETTE SUB-FAMILY B MEMBER 6"/>
    <property type="match status" value="1"/>
</dbReference>
<dbReference type="GO" id="GO:0034040">
    <property type="term" value="F:ATPase-coupled lipid transmembrane transporter activity"/>
    <property type="evidence" value="ECO:0007669"/>
    <property type="project" value="TreeGrafter"/>
</dbReference>
<dbReference type="OrthoDB" id="1699242at2"/>
<evidence type="ECO:0000256" key="6">
    <source>
        <dbReference type="ARBA" id="ARBA00023136"/>
    </source>
</evidence>
<feature type="transmembrane region" description="Helical" evidence="7">
    <location>
        <begin position="142"/>
        <end position="167"/>
    </location>
</feature>
<proteinExistence type="predicted"/>
<name>A0A1M7XXS9_9FIRM</name>
<dbReference type="SUPFAM" id="SSF52540">
    <property type="entry name" value="P-loop containing nucleoside triphosphate hydrolases"/>
    <property type="match status" value="1"/>
</dbReference>
<evidence type="ECO:0000259" key="9">
    <source>
        <dbReference type="PROSITE" id="PS50929"/>
    </source>
</evidence>
<dbReference type="Pfam" id="PF00005">
    <property type="entry name" value="ABC_tran"/>
    <property type="match status" value="1"/>
</dbReference>
<evidence type="ECO:0000313" key="10">
    <source>
        <dbReference type="EMBL" id="SHO43757.1"/>
    </source>
</evidence>
<feature type="domain" description="ABC transporter" evidence="8">
    <location>
        <begin position="350"/>
        <end position="586"/>
    </location>
</feature>
<comment type="subcellular location">
    <subcellularLocation>
        <location evidence="1">Cell membrane</location>
        <topology evidence="1">Multi-pass membrane protein</topology>
    </subcellularLocation>
</comment>
<dbReference type="GO" id="GO:0016887">
    <property type="term" value="F:ATP hydrolysis activity"/>
    <property type="evidence" value="ECO:0007669"/>
    <property type="project" value="InterPro"/>
</dbReference>
<dbReference type="EMBL" id="FRFD01000003">
    <property type="protein sequence ID" value="SHO43757.1"/>
    <property type="molecule type" value="Genomic_DNA"/>
</dbReference>
<keyword evidence="4 10" id="KW-0067">ATP-binding</keyword>
<dbReference type="Proteomes" id="UP000184612">
    <property type="component" value="Unassembled WGS sequence"/>
</dbReference>
<keyword evidence="2 7" id="KW-0812">Transmembrane</keyword>
<feature type="transmembrane region" description="Helical" evidence="7">
    <location>
        <begin position="173"/>
        <end position="191"/>
    </location>
</feature>
<evidence type="ECO:0000313" key="11">
    <source>
        <dbReference type="Proteomes" id="UP000184612"/>
    </source>
</evidence>
<dbReference type="InterPro" id="IPR036640">
    <property type="entry name" value="ABC1_TM_sf"/>
</dbReference>
<dbReference type="GO" id="GO:0005524">
    <property type="term" value="F:ATP binding"/>
    <property type="evidence" value="ECO:0007669"/>
    <property type="project" value="UniProtKB-KW"/>
</dbReference>
<evidence type="ECO:0000256" key="2">
    <source>
        <dbReference type="ARBA" id="ARBA00022692"/>
    </source>
</evidence>
<dbReference type="PROSITE" id="PS00211">
    <property type="entry name" value="ABC_TRANSPORTER_1"/>
    <property type="match status" value="1"/>
</dbReference>
<dbReference type="GO" id="GO:0005886">
    <property type="term" value="C:plasma membrane"/>
    <property type="evidence" value="ECO:0007669"/>
    <property type="project" value="UniProtKB-SubCell"/>
</dbReference>
<feature type="transmembrane region" description="Helical" evidence="7">
    <location>
        <begin position="292"/>
        <end position="311"/>
    </location>
</feature>
<keyword evidence="3" id="KW-0547">Nucleotide-binding</keyword>
<dbReference type="SMART" id="SM00382">
    <property type="entry name" value="AAA"/>
    <property type="match status" value="1"/>
</dbReference>
<protein>
    <submittedName>
        <fullName evidence="10">ATP-binding cassette, subfamily B</fullName>
    </submittedName>
</protein>
<dbReference type="InterPro" id="IPR017871">
    <property type="entry name" value="ABC_transporter-like_CS"/>
</dbReference>
<dbReference type="RefSeq" id="WP_073587077.1">
    <property type="nucleotide sequence ID" value="NZ_FRFD01000003.1"/>
</dbReference>
<evidence type="ECO:0000256" key="1">
    <source>
        <dbReference type="ARBA" id="ARBA00004651"/>
    </source>
</evidence>
<dbReference type="SUPFAM" id="SSF90123">
    <property type="entry name" value="ABC transporter transmembrane region"/>
    <property type="match status" value="1"/>
</dbReference>
<dbReference type="InterPro" id="IPR003593">
    <property type="entry name" value="AAA+_ATPase"/>
</dbReference>
<organism evidence="10 11">
    <name type="scientific">Anaerocolumna xylanovorans DSM 12503</name>
    <dbReference type="NCBI Taxonomy" id="1121345"/>
    <lineage>
        <taxon>Bacteria</taxon>
        <taxon>Bacillati</taxon>
        <taxon>Bacillota</taxon>
        <taxon>Clostridia</taxon>
        <taxon>Lachnospirales</taxon>
        <taxon>Lachnospiraceae</taxon>
        <taxon>Anaerocolumna</taxon>
    </lineage>
</organism>
<keyword evidence="5 7" id="KW-1133">Transmembrane helix</keyword>
<keyword evidence="6 7" id="KW-0472">Membrane</keyword>
<sequence length="595" mass="65927">MSEQKKKYPFFKTLLRIIPLQFKSAPWNCIIENSLAIVHGASFSLSVIATQYLFDAIANAATGNAGFWDCLIPLLILAGVTFGQQIINGVQNFHGIGILLPKSAGGLTDLLHRKLQRIDPAQFEDTIFLDNLNKAREGVRAITMFCMVAFVMVSFYGVYFLTIGVYLFSLKPMLLITLLLAFIPAISAQIVRAKVFTKLEDQSAPLRREYEYYQKTICDREYFKETRVLGGFQFFHKLFSRTMELLTRKQWQAERKTALLQLALNLTTFAGMALSTYILFTATMAGEISVGAFAAVFTQLGSIFSIMQEIVNQHIGNMNRDIGKVVNFIRLLDMPEKSGTEGSPDFTKGIVAEGISFTYPGREKPAVRNVSFTLVDGETIAIVGENGAGKSTLVRLLTGIYRPSDGQVTVGGLDTAETAPACVYQGISGVFQKYQRYKMTLGENVAISDTRTKVDTAKINDSLKEADAELGSDISFETMLSPEFNGIDLSGGQWQRVAIARGLYRANGFIVLDEPTSAIDPVEETRIYKQFQKLAEGKCAVIVTHRLGSAKLAHRVVVMDAGEIIDVGTHDELLSRPGKYADMWVAQAQWYDRAQ</sequence>
<dbReference type="STRING" id="1121345.SAMN02745217_00345"/>
<dbReference type="InterPro" id="IPR003439">
    <property type="entry name" value="ABC_transporter-like_ATP-bd"/>
</dbReference>
<evidence type="ECO:0000256" key="5">
    <source>
        <dbReference type="ARBA" id="ARBA00022989"/>
    </source>
</evidence>
<feature type="domain" description="ABC transmembrane type-1" evidence="9">
    <location>
        <begin position="35"/>
        <end position="313"/>
    </location>
</feature>
<dbReference type="InterPro" id="IPR039421">
    <property type="entry name" value="Type_1_exporter"/>
</dbReference>
<dbReference type="PANTHER" id="PTHR24221">
    <property type="entry name" value="ATP-BINDING CASSETTE SUB-FAMILY B"/>
    <property type="match status" value="1"/>
</dbReference>
<dbReference type="PROSITE" id="PS50893">
    <property type="entry name" value="ABC_TRANSPORTER_2"/>
    <property type="match status" value="1"/>
</dbReference>